<dbReference type="HOGENOM" id="CLU_007859_0_0_1"/>
<keyword evidence="7" id="KW-0256">Endoplasmic reticulum</keyword>
<feature type="transmembrane region" description="Helical" evidence="11">
    <location>
        <begin position="357"/>
        <end position="378"/>
    </location>
</feature>
<feature type="compositionally biased region" description="Polar residues" evidence="10">
    <location>
        <begin position="7"/>
        <end position="20"/>
    </location>
</feature>
<dbReference type="PANTHER" id="PTHR13205">
    <property type="entry name" value="TRANSMEMBRANE PROTEIN 15-RELATED"/>
    <property type="match status" value="1"/>
</dbReference>
<evidence type="ECO:0000256" key="7">
    <source>
        <dbReference type="ARBA" id="ARBA00022824"/>
    </source>
</evidence>
<keyword evidence="5 11" id="KW-0812">Transmembrane</keyword>
<comment type="similarity">
    <text evidence="2">Belongs to the polyprenol kinase family.</text>
</comment>
<feature type="transmembrane region" description="Helical" evidence="11">
    <location>
        <begin position="626"/>
        <end position="647"/>
    </location>
</feature>
<organism evidence="12 13">
    <name type="scientific">Uncinula necator</name>
    <name type="common">Grape powdery mildew</name>
    <dbReference type="NCBI Taxonomy" id="52586"/>
    <lineage>
        <taxon>Eukaryota</taxon>
        <taxon>Fungi</taxon>
        <taxon>Dikarya</taxon>
        <taxon>Ascomycota</taxon>
        <taxon>Pezizomycotina</taxon>
        <taxon>Leotiomycetes</taxon>
        <taxon>Erysiphales</taxon>
        <taxon>Erysiphaceae</taxon>
        <taxon>Erysiphe</taxon>
    </lineage>
</organism>
<proteinExistence type="inferred from homology"/>
<feature type="transmembrane region" description="Helical" evidence="11">
    <location>
        <begin position="764"/>
        <end position="783"/>
    </location>
</feature>
<sequence length="877" mass="99897">MLHFRSESQPISTNSNGCNRTEITTHSFEYKDVKEDHVDDREKSQKASYDVSTRKNDLINGDSEMDADDENFKKGFTKMRILSTDSKSTRVDLSSTKSGVPSTEGEKISLNDRTLMSSQMIVINRDYGPEVKKNYHQIKKLDYIRKSIEIGMMIFILGLLCIDERVRQVIRFWNKELAYLCVIILILNVSYESRIPNHTRIRKGEIRSMQSTVSTLKDITPILYPSFIPILVSLLVFRNQPHDFGASIILALTSIPASLVPSYDGLNESNTTHWVLSLIPLIWKRETYGVVHLSLDNTPIRLETLALLSPLNQSLCSTLAFFTSTSLLPTELQLLSVALINLLLYARSPQAIILKSLLWGCGITILVSCYHVLNWSIILSRTPKWRFRHSKKEIYLRKRKSNNYSRKLYIKKQRVSGPVENIDQTDSDDASDFIRIVSDPLVLPRSNSLGSLRRNFRINQLLTMQPMPDMAKNPSVGLKIWPVKNRRKKHRSSASISRISKRILMLGRRKKKPSPSERSLYSLSLRQATIRKWLYAAYVYLCVLLIILIGIRKYVEKLALYGSEPIGWALVYLFGDLQIFREFVNSRNLYHWIQFPQPNLEPSILECKGLIEHWRLKYIGEANARIMLVLYWLTTFIIGLTIVLRFFSYVEVDTRRKFYHFLMVAVLLPTTFIDPTFTALALCLALAIFLLLELFRSTRLPPLSKPLANFLAPFVDGRDLKGPIIVSHIFLLVGSAIPFWLTLGSLPRLKSYHLNGWIIETRELSMVSGVICVGLGDAAASLIGRRYGRRKWCWGQDKSLEGSFAFAAAVLLGLVISKVWLKLGGWQSNNNDSYTMTFFKSGIAACVASIAEAAIKGVNDNVIVPLILWLCVKGLNI</sequence>
<protein>
    <recommendedName>
        <fullName evidence="3">dolichol kinase</fullName>
        <ecNumber evidence="3">2.7.1.108</ecNumber>
    </recommendedName>
</protein>
<evidence type="ECO:0000256" key="10">
    <source>
        <dbReference type="SAM" id="MobiDB-lite"/>
    </source>
</evidence>
<feature type="region of interest" description="Disordered" evidence="10">
    <location>
        <begin position="1"/>
        <end position="20"/>
    </location>
</feature>
<evidence type="ECO:0000256" key="1">
    <source>
        <dbReference type="ARBA" id="ARBA00004477"/>
    </source>
</evidence>
<keyword evidence="9 11" id="KW-0472">Membrane</keyword>
<dbReference type="AlphaFoldDB" id="A0A0B1PA72"/>
<keyword evidence="6" id="KW-0418">Kinase</keyword>
<comment type="caution">
    <text evidence="12">The sequence shown here is derived from an EMBL/GenBank/DDBJ whole genome shotgun (WGS) entry which is preliminary data.</text>
</comment>
<evidence type="ECO:0000256" key="11">
    <source>
        <dbReference type="SAM" id="Phobius"/>
    </source>
</evidence>
<keyword evidence="8 11" id="KW-1133">Transmembrane helix</keyword>
<name>A0A0B1PA72_UNCNE</name>
<evidence type="ECO:0000313" key="13">
    <source>
        <dbReference type="Proteomes" id="UP000030854"/>
    </source>
</evidence>
<keyword evidence="4 12" id="KW-0808">Transferase</keyword>
<feature type="transmembrane region" description="Helical" evidence="11">
    <location>
        <begin position="724"/>
        <end position="743"/>
    </location>
</feature>
<dbReference type="OMA" id="HGTMVAM"/>
<keyword evidence="13" id="KW-1185">Reference proteome</keyword>
<gene>
    <name evidence="12" type="ORF">EV44_g6306</name>
</gene>
<feature type="transmembrane region" description="Helical" evidence="11">
    <location>
        <begin position="533"/>
        <end position="551"/>
    </location>
</feature>
<dbReference type="EC" id="2.7.1.108" evidence="3"/>
<dbReference type="STRING" id="52586.A0A0B1PA72"/>
<dbReference type="InterPro" id="IPR032974">
    <property type="entry name" value="Polypren_kinase"/>
</dbReference>
<comment type="subcellular location">
    <subcellularLocation>
        <location evidence="1">Endoplasmic reticulum membrane</location>
        <topology evidence="1">Multi-pass membrane protein</topology>
    </subcellularLocation>
</comment>
<evidence type="ECO:0000256" key="5">
    <source>
        <dbReference type="ARBA" id="ARBA00022692"/>
    </source>
</evidence>
<dbReference type="GO" id="GO:0004168">
    <property type="term" value="F:dolichol kinase activity"/>
    <property type="evidence" value="ECO:0007669"/>
    <property type="project" value="UniProtKB-EC"/>
</dbReference>
<reference evidence="12 13" key="1">
    <citation type="journal article" date="2014" name="BMC Genomics">
        <title>Adaptive genomic structural variation in the grape powdery mildew pathogen, Erysiphe necator.</title>
        <authorList>
            <person name="Jones L."/>
            <person name="Riaz S."/>
            <person name="Morales-Cruz A."/>
            <person name="Amrine K.C."/>
            <person name="McGuire B."/>
            <person name="Gubler W.D."/>
            <person name="Walker M.A."/>
            <person name="Cantu D."/>
        </authorList>
    </citation>
    <scope>NUCLEOTIDE SEQUENCE [LARGE SCALE GENOMIC DNA]</scope>
    <source>
        <strain evidence="13">c</strain>
    </source>
</reference>
<dbReference type="PANTHER" id="PTHR13205:SF15">
    <property type="entry name" value="DOLICHOL KINASE"/>
    <property type="match status" value="1"/>
</dbReference>
<dbReference type="GO" id="GO:0005789">
    <property type="term" value="C:endoplasmic reticulum membrane"/>
    <property type="evidence" value="ECO:0007669"/>
    <property type="project" value="UniProtKB-SubCell"/>
</dbReference>
<dbReference type="GO" id="GO:0016779">
    <property type="term" value="F:nucleotidyltransferase activity"/>
    <property type="evidence" value="ECO:0007669"/>
    <property type="project" value="UniProtKB-KW"/>
</dbReference>
<dbReference type="EMBL" id="JNVN01000333">
    <property type="protein sequence ID" value="KHJ35602.1"/>
    <property type="molecule type" value="Genomic_DNA"/>
</dbReference>
<evidence type="ECO:0000256" key="3">
    <source>
        <dbReference type="ARBA" id="ARBA00012132"/>
    </source>
</evidence>
<keyword evidence="12" id="KW-0548">Nucleotidyltransferase</keyword>
<evidence type="ECO:0000256" key="9">
    <source>
        <dbReference type="ARBA" id="ARBA00023136"/>
    </source>
</evidence>
<evidence type="ECO:0000313" key="12">
    <source>
        <dbReference type="EMBL" id="KHJ35602.1"/>
    </source>
</evidence>
<feature type="transmembrane region" description="Helical" evidence="11">
    <location>
        <begin position="659"/>
        <end position="692"/>
    </location>
</feature>
<evidence type="ECO:0000256" key="4">
    <source>
        <dbReference type="ARBA" id="ARBA00022679"/>
    </source>
</evidence>
<evidence type="ECO:0000256" key="6">
    <source>
        <dbReference type="ARBA" id="ARBA00022777"/>
    </source>
</evidence>
<accession>A0A0B1PA72</accession>
<evidence type="ECO:0000256" key="8">
    <source>
        <dbReference type="ARBA" id="ARBA00022989"/>
    </source>
</evidence>
<dbReference type="GO" id="GO:0043048">
    <property type="term" value="P:dolichyl monophosphate biosynthetic process"/>
    <property type="evidence" value="ECO:0007669"/>
    <property type="project" value="TreeGrafter"/>
</dbReference>
<dbReference type="Proteomes" id="UP000030854">
    <property type="component" value="Unassembled WGS sequence"/>
</dbReference>
<feature type="transmembrane region" description="Helical" evidence="11">
    <location>
        <begin position="803"/>
        <end position="821"/>
    </location>
</feature>
<evidence type="ECO:0000256" key="2">
    <source>
        <dbReference type="ARBA" id="ARBA00010794"/>
    </source>
</evidence>